<protein>
    <recommendedName>
        <fullName evidence="4">Glutathione S-transferase</fullName>
        <ecNumber evidence="4">2.5.1.18</ecNumber>
    </recommendedName>
    <alternativeName>
        <fullName evidence="4">GST class-pi</fullName>
    </alternativeName>
</protein>
<dbReference type="Gene3D" id="1.20.1050.10">
    <property type="match status" value="1"/>
</dbReference>
<dbReference type="InterPro" id="IPR010987">
    <property type="entry name" value="Glutathione-S-Trfase_C-like"/>
</dbReference>
<dbReference type="PANTHER" id="PTHR11571">
    <property type="entry name" value="GLUTATHIONE S-TRANSFERASE"/>
    <property type="match status" value="1"/>
</dbReference>
<keyword evidence="4" id="KW-0496">Mitochondrion</keyword>
<evidence type="ECO:0000259" key="5">
    <source>
        <dbReference type="PROSITE" id="PS50404"/>
    </source>
</evidence>
<keyword evidence="8" id="KW-1185">Reference proteome</keyword>
<comment type="subunit">
    <text evidence="2 4">Homodimer.</text>
</comment>
<dbReference type="InterPro" id="IPR040079">
    <property type="entry name" value="Glutathione_S-Trfase"/>
</dbReference>
<comment type="function">
    <text evidence="4">Conjugation of reduced glutathione to a wide number of exogenous and endogenous hydrophobic electrophiles.</text>
</comment>
<comment type="subcellular location">
    <subcellularLocation>
        <location evidence="4">Cytoplasm</location>
    </subcellularLocation>
    <subcellularLocation>
        <location evidence="4">Mitochondrion</location>
    </subcellularLocation>
    <subcellularLocation>
        <location evidence="4">Nucleus</location>
    </subcellularLocation>
</comment>
<evidence type="ECO:0000259" key="6">
    <source>
        <dbReference type="PROSITE" id="PS50405"/>
    </source>
</evidence>
<dbReference type="Gene3D" id="3.40.30.10">
    <property type="entry name" value="Glutaredoxin"/>
    <property type="match status" value="1"/>
</dbReference>
<keyword evidence="4" id="KW-0539">Nucleus</keyword>
<dbReference type="InterPro" id="IPR004046">
    <property type="entry name" value="GST_C"/>
</dbReference>
<dbReference type="PROSITE" id="PS50404">
    <property type="entry name" value="GST_NTER"/>
    <property type="match status" value="1"/>
</dbReference>
<dbReference type="SFLD" id="SFLDG00363">
    <property type="entry name" value="AMPS_(cytGST):_Alpha-__Mu-__Pi"/>
    <property type="match status" value="1"/>
</dbReference>
<comment type="caution">
    <text evidence="7">The sequence shown here is derived from an EMBL/GenBank/DDBJ whole genome shotgun (WGS) entry which is preliminary data.</text>
</comment>
<comment type="similarity">
    <text evidence="1 4">Belongs to the GST superfamily. Pi family.</text>
</comment>
<dbReference type="SFLD" id="SFLDS00019">
    <property type="entry name" value="Glutathione_Transferase_(cytos"/>
    <property type="match status" value="1"/>
</dbReference>
<dbReference type="InterPro" id="IPR003082">
    <property type="entry name" value="GST_pi"/>
</dbReference>
<organism evidence="7 8">
    <name type="scientific">Coilia grayii</name>
    <name type="common">Gray's grenadier anchovy</name>
    <dbReference type="NCBI Taxonomy" id="363190"/>
    <lineage>
        <taxon>Eukaryota</taxon>
        <taxon>Metazoa</taxon>
        <taxon>Chordata</taxon>
        <taxon>Craniata</taxon>
        <taxon>Vertebrata</taxon>
        <taxon>Euteleostomi</taxon>
        <taxon>Actinopterygii</taxon>
        <taxon>Neopterygii</taxon>
        <taxon>Teleostei</taxon>
        <taxon>Clupei</taxon>
        <taxon>Clupeiformes</taxon>
        <taxon>Clupeoidei</taxon>
        <taxon>Engraulidae</taxon>
        <taxon>Coilinae</taxon>
        <taxon>Coilia</taxon>
    </lineage>
</organism>
<comment type="catalytic activity">
    <reaction evidence="4">
        <text>RX + glutathione = an S-substituted glutathione + a halide anion + H(+)</text>
        <dbReference type="Rhea" id="RHEA:16437"/>
        <dbReference type="ChEBI" id="CHEBI:15378"/>
        <dbReference type="ChEBI" id="CHEBI:16042"/>
        <dbReference type="ChEBI" id="CHEBI:17792"/>
        <dbReference type="ChEBI" id="CHEBI:57925"/>
        <dbReference type="ChEBI" id="CHEBI:90779"/>
        <dbReference type="EC" id="2.5.1.18"/>
    </reaction>
</comment>
<dbReference type="PROSITE" id="PS50405">
    <property type="entry name" value="GST_CTER"/>
    <property type="match status" value="1"/>
</dbReference>
<dbReference type="EMBL" id="JBHFQA010000013">
    <property type="protein sequence ID" value="KAL2088588.1"/>
    <property type="molecule type" value="Genomic_DNA"/>
</dbReference>
<dbReference type="Pfam" id="PF02798">
    <property type="entry name" value="GST_N"/>
    <property type="match status" value="1"/>
</dbReference>
<dbReference type="AlphaFoldDB" id="A0ABD1JN59"/>
<dbReference type="GO" id="GO:0005739">
    <property type="term" value="C:mitochondrion"/>
    <property type="evidence" value="ECO:0007669"/>
    <property type="project" value="UniProtKB-SubCell"/>
</dbReference>
<dbReference type="InterPro" id="IPR036249">
    <property type="entry name" value="Thioredoxin-like_sf"/>
</dbReference>
<dbReference type="InterPro" id="IPR050213">
    <property type="entry name" value="GST_superfamily"/>
</dbReference>
<evidence type="ECO:0000256" key="2">
    <source>
        <dbReference type="ARBA" id="ARBA00011738"/>
    </source>
</evidence>
<gene>
    <name evidence="7" type="ORF">ACEWY4_015487</name>
</gene>
<dbReference type="Proteomes" id="UP001591681">
    <property type="component" value="Unassembled WGS sequence"/>
</dbReference>
<dbReference type="EC" id="2.5.1.18" evidence="4"/>
<dbReference type="PRINTS" id="PR01268">
    <property type="entry name" value="GSTRNSFRASEP"/>
</dbReference>
<sequence>MTLQNMQARLANYPSCHPPTAHLRSSTKEELQMAYVLTYFPVRGRAEAIRLMLKDQGKDWTEVTVTRDMWLEGTVKNSCLFGQLPKFEDGDLTLYQSNAIRRYLARKLGIYGKDDKEEAFIDMMDDAVQDLQNKYIKLIYQEYDTKKEDYFKQLPCDLARFEKILTCNEGGFLVGKQISFADYALLLQLLNHEVLCPSALDNFPSLQAYRDRLSARPNIKAYLESHAFKNTPINGNGKQ</sequence>
<dbReference type="FunFam" id="1.20.1050.10:FF:000020">
    <property type="entry name" value="Glutathione S-transferase P 1"/>
    <property type="match status" value="1"/>
</dbReference>
<dbReference type="SFLD" id="SFLDG01205">
    <property type="entry name" value="AMPS.1"/>
    <property type="match status" value="1"/>
</dbReference>
<keyword evidence="3 4" id="KW-0808">Transferase</keyword>
<evidence type="ECO:0000256" key="3">
    <source>
        <dbReference type="ARBA" id="ARBA00022679"/>
    </source>
</evidence>
<dbReference type="InterPro" id="IPR036282">
    <property type="entry name" value="Glutathione-S-Trfase_C_sf"/>
</dbReference>
<dbReference type="Pfam" id="PF14497">
    <property type="entry name" value="GST_C_3"/>
    <property type="match status" value="1"/>
</dbReference>
<keyword evidence="4" id="KW-0963">Cytoplasm</keyword>
<dbReference type="GO" id="GO:0004364">
    <property type="term" value="F:glutathione transferase activity"/>
    <property type="evidence" value="ECO:0007669"/>
    <property type="project" value="UniProtKB-UniRule"/>
</dbReference>
<dbReference type="SUPFAM" id="SSF52833">
    <property type="entry name" value="Thioredoxin-like"/>
    <property type="match status" value="1"/>
</dbReference>
<dbReference type="GO" id="GO:0006749">
    <property type="term" value="P:glutathione metabolic process"/>
    <property type="evidence" value="ECO:0007669"/>
    <property type="project" value="UniProtKB-UniRule"/>
</dbReference>
<evidence type="ECO:0000313" key="8">
    <source>
        <dbReference type="Proteomes" id="UP001591681"/>
    </source>
</evidence>
<proteinExistence type="inferred from homology"/>
<dbReference type="PANTHER" id="PTHR11571:SF141">
    <property type="entry name" value="GLUTATHIONE S-TRANSFERASE"/>
    <property type="match status" value="1"/>
</dbReference>
<evidence type="ECO:0000256" key="1">
    <source>
        <dbReference type="ARBA" id="ARBA00007297"/>
    </source>
</evidence>
<evidence type="ECO:0000256" key="4">
    <source>
        <dbReference type="RuleBase" id="RU368105"/>
    </source>
</evidence>
<dbReference type="InterPro" id="IPR004045">
    <property type="entry name" value="Glutathione_S-Trfase_N"/>
</dbReference>
<name>A0ABD1JN59_9TELE</name>
<dbReference type="CDD" id="cd03076">
    <property type="entry name" value="GST_N_Pi"/>
    <property type="match status" value="1"/>
</dbReference>
<reference evidence="7 8" key="1">
    <citation type="submission" date="2024-09" db="EMBL/GenBank/DDBJ databases">
        <title>A chromosome-level genome assembly of Gray's grenadier anchovy, Coilia grayii.</title>
        <authorList>
            <person name="Fu Z."/>
        </authorList>
    </citation>
    <scope>NUCLEOTIDE SEQUENCE [LARGE SCALE GENOMIC DNA]</scope>
    <source>
        <strain evidence="7">G4</strain>
        <tissue evidence="7">Muscle</tissue>
    </source>
</reference>
<evidence type="ECO:0000313" key="7">
    <source>
        <dbReference type="EMBL" id="KAL2088588.1"/>
    </source>
</evidence>
<dbReference type="SUPFAM" id="SSF47616">
    <property type="entry name" value="GST C-terminal domain-like"/>
    <property type="match status" value="1"/>
</dbReference>
<dbReference type="GO" id="GO:0005634">
    <property type="term" value="C:nucleus"/>
    <property type="evidence" value="ECO:0007669"/>
    <property type="project" value="UniProtKB-SubCell"/>
</dbReference>
<accession>A0ABD1JN59</accession>
<feature type="domain" description="GST N-terminal" evidence="5">
    <location>
        <begin position="33"/>
        <end position="112"/>
    </location>
</feature>
<feature type="domain" description="GST C-terminal" evidence="6">
    <location>
        <begin position="114"/>
        <end position="233"/>
    </location>
</feature>